<proteinExistence type="predicted"/>
<reference evidence="3" key="1">
    <citation type="submission" date="2021-10" db="EMBL/GenBank/DDBJ databases">
        <authorList>
            <person name="Lyu M."/>
            <person name="Wang X."/>
            <person name="Meng X."/>
            <person name="Xu K."/>
        </authorList>
    </citation>
    <scope>NUCLEOTIDE SEQUENCE</scope>
    <source>
        <strain evidence="3">A6</strain>
    </source>
</reference>
<evidence type="ECO:0000259" key="2">
    <source>
        <dbReference type="Pfam" id="PF02517"/>
    </source>
</evidence>
<keyword evidence="1" id="KW-0472">Membrane</keyword>
<evidence type="ECO:0000313" key="3">
    <source>
        <dbReference type="EMBL" id="MCC8362824.1"/>
    </source>
</evidence>
<feature type="transmembrane region" description="Helical" evidence="1">
    <location>
        <begin position="50"/>
        <end position="66"/>
    </location>
</feature>
<evidence type="ECO:0000313" key="4">
    <source>
        <dbReference type="Proteomes" id="UP001165293"/>
    </source>
</evidence>
<keyword evidence="1" id="KW-1133">Transmembrane helix</keyword>
<feature type="transmembrane region" description="Helical" evidence="1">
    <location>
        <begin position="211"/>
        <end position="230"/>
    </location>
</feature>
<evidence type="ECO:0000256" key="1">
    <source>
        <dbReference type="SAM" id="Phobius"/>
    </source>
</evidence>
<dbReference type="InterPro" id="IPR003675">
    <property type="entry name" value="Rce1/LyrA-like_dom"/>
</dbReference>
<keyword evidence="3" id="KW-0482">Metalloprotease</keyword>
<dbReference type="RefSeq" id="WP_230526401.1">
    <property type="nucleotide sequence ID" value="NZ_JAJGAK010000001.1"/>
</dbReference>
<keyword evidence="3" id="KW-0645">Protease</keyword>
<feature type="transmembrane region" description="Helical" evidence="1">
    <location>
        <begin position="6"/>
        <end position="29"/>
    </location>
</feature>
<dbReference type="EMBL" id="JAJGAK010000001">
    <property type="protein sequence ID" value="MCC8362824.1"/>
    <property type="molecule type" value="Genomic_DNA"/>
</dbReference>
<sequence>MPIWIDLLYVAFFAAVMPLYGYLVWWPGFKRRQRISAAQARWKLWSGSSVEYWLIVAIGAAIWLWFGRPWSGLKLTMPGGWGLVVASVIIAAYAAYQLYAISALRRDADLRATLRANFSGDVADVLPRTRNETWMFTGASVSAGFSEEFFFRGYFPWALAPWLGWWGAAALSLAIFAIGHIYQGMKGVIQTGIFGAIYTLIVWLTDSLWPAIVSHVLVDVFAGVMSWIALREEETA</sequence>
<keyword evidence="4" id="KW-1185">Reference proteome</keyword>
<dbReference type="Pfam" id="PF02517">
    <property type="entry name" value="Rce1-like"/>
    <property type="match status" value="1"/>
</dbReference>
<name>A0ABS8JGW9_9GAMM</name>
<feature type="transmembrane region" description="Helical" evidence="1">
    <location>
        <begin position="78"/>
        <end position="96"/>
    </location>
</feature>
<feature type="transmembrane region" description="Helical" evidence="1">
    <location>
        <begin position="188"/>
        <end position="205"/>
    </location>
</feature>
<feature type="domain" description="CAAX prenyl protease 2/Lysostaphin resistance protein A-like" evidence="2">
    <location>
        <begin position="131"/>
        <end position="220"/>
    </location>
</feature>
<protein>
    <submittedName>
        <fullName evidence="3">CPBP family intramembrane metalloprotease</fullName>
    </submittedName>
</protein>
<accession>A0ABS8JGW9</accession>
<dbReference type="Proteomes" id="UP001165293">
    <property type="component" value="Unassembled WGS sequence"/>
</dbReference>
<comment type="caution">
    <text evidence="3">The sequence shown here is derived from an EMBL/GenBank/DDBJ whole genome shotgun (WGS) entry which is preliminary data.</text>
</comment>
<keyword evidence="3" id="KW-0378">Hydrolase</keyword>
<dbReference type="GO" id="GO:0008237">
    <property type="term" value="F:metallopeptidase activity"/>
    <property type="evidence" value="ECO:0007669"/>
    <property type="project" value="UniProtKB-KW"/>
</dbReference>
<keyword evidence="1" id="KW-0812">Transmembrane</keyword>
<organism evidence="3 4">
    <name type="scientific">Noviluteimonas lactosilytica</name>
    <dbReference type="NCBI Taxonomy" id="2888523"/>
    <lineage>
        <taxon>Bacteria</taxon>
        <taxon>Pseudomonadati</taxon>
        <taxon>Pseudomonadota</taxon>
        <taxon>Gammaproteobacteria</taxon>
        <taxon>Lysobacterales</taxon>
        <taxon>Lysobacteraceae</taxon>
        <taxon>Noviluteimonas</taxon>
    </lineage>
</organism>
<feature type="transmembrane region" description="Helical" evidence="1">
    <location>
        <begin position="163"/>
        <end position="181"/>
    </location>
</feature>
<gene>
    <name evidence="3" type="ORF">LK996_07005</name>
</gene>